<organism evidence="1 2">
    <name type="scientific">Monosiga brevicollis</name>
    <name type="common">Choanoflagellate</name>
    <dbReference type="NCBI Taxonomy" id="81824"/>
    <lineage>
        <taxon>Eukaryota</taxon>
        <taxon>Choanoflagellata</taxon>
        <taxon>Craspedida</taxon>
        <taxon>Salpingoecidae</taxon>
        <taxon>Monosiga</taxon>
    </lineage>
</organism>
<dbReference type="GO" id="GO:0005634">
    <property type="term" value="C:nucleus"/>
    <property type="evidence" value="ECO:0000318"/>
    <property type="project" value="GO_Central"/>
</dbReference>
<dbReference type="GO" id="GO:0008024">
    <property type="term" value="C:cyclin/CDK positive transcription elongation factor complex"/>
    <property type="evidence" value="ECO:0000318"/>
    <property type="project" value="GO_Central"/>
</dbReference>
<dbReference type="Gene3D" id="1.10.472.10">
    <property type="entry name" value="Cyclin-like"/>
    <property type="match status" value="1"/>
</dbReference>
<proteinExistence type="predicted"/>
<sequence>MADESVWLFTDEEVQQTASVRNGISWPEEKVLRWKCVAHIYQLAGLFRIPGLCAARAAIILHRALMAQSLTQFPIALITEGRNSELPKDVFRLNKLGAEDEFLCACMVCERVFAASVMFEFEIMPPQTLFAFLYTKDIEGRKGIMYRCWRTCNTSMALTMCLNYGPRLHAAAILKITLDHHSDYKAMVIPGDLTEAQFFERFFIPDDGADTDEAIQACLASQIREDVSHSTPLAVVTAVAQRIRAQIDQYSSISKGSEHFVTGY</sequence>
<dbReference type="GO" id="GO:0032786">
    <property type="term" value="P:positive regulation of DNA-templated transcription, elongation"/>
    <property type="evidence" value="ECO:0000318"/>
    <property type="project" value="GO_Central"/>
</dbReference>
<accession>A9V6N7</accession>
<dbReference type="GO" id="GO:0061575">
    <property type="term" value="F:cyclin-dependent protein serine/threonine kinase activator activity"/>
    <property type="evidence" value="ECO:0000318"/>
    <property type="project" value="GO_Central"/>
</dbReference>
<dbReference type="GeneID" id="5893650"/>
<dbReference type="Proteomes" id="UP000001357">
    <property type="component" value="Unassembled WGS sequence"/>
</dbReference>
<dbReference type="InterPro" id="IPR036915">
    <property type="entry name" value="Cyclin-like_sf"/>
</dbReference>
<dbReference type="EMBL" id="CH991563">
    <property type="protein sequence ID" value="EDQ86767.1"/>
    <property type="molecule type" value="Genomic_DNA"/>
</dbReference>
<dbReference type="GO" id="GO:0045944">
    <property type="term" value="P:positive regulation of transcription by RNA polymerase II"/>
    <property type="evidence" value="ECO:0000318"/>
    <property type="project" value="GO_Central"/>
</dbReference>
<protein>
    <submittedName>
        <fullName evidence="1">Uncharacterized protein</fullName>
    </submittedName>
</protein>
<name>A9V6N7_MONBE</name>
<dbReference type="STRING" id="81824.A9V6N7"/>
<keyword evidence="2" id="KW-1185">Reference proteome</keyword>
<dbReference type="RefSeq" id="XP_001748312.1">
    <property type="nucleotide sequence ID" value="XM_001748260.1"/>
</dbReference>
<dbReference type="InParanoid" id="A9V6N7"/>
<dbReference type="AlphaFoldDB" id="A9V6N7"/>
<gene>
    <name evidence="1" type="ORF">MONBRDRAFT_27856</name>
</gene>
<dbReference type="SUPFAM" id="SSF47954">
    <property type="entry name" value="Cyclin-like"/>
    <property type="match status" value="1"/>
</dbReference>
<evidence type="ECO:0000313" key="1">
    <source>
        <dbReference type="EMBL" id="EDQ86767.1"/>
    </source>
</evidence>
<evidence type="ECO:0000313" key="2">
    <source>
        <dbReference type="Proteomes" id="UP000001357"/>
    </source>
</evidence>
<reference evidence="1" key="1">
    <citation type="journal article" date="2008" name="Nature">
        <title>The genome of the choanoflagellate Monosiga brevicollis and the origin of metazoans.</title>
        <authorList>
            <consortium name="JGI Sequencing"/>
            <person name="King N."/>
            <person name="Westbrook M.J."/>
            <person name="Young S.L."/>
            <person name="Kuo A."/>
            <person name="Abedin M."/>
            <person name="Chapman J."/>
            <person name="Fairclough S."/>
            <person name="Hellsten U."/>
            <person name="Isogai Y."/>
            <person name="Letunic I."/>
            <person name="Marr M."/>
            <person name="Pincus D."/>
            <person name="Putnam N."/>
            <person name="Rokas A."/>
            <person name="Wright K.J."/>
            <person name="Zuzow R."/>
            <person name="Dirks W."/>
            <person name="Good M."/>
            <person name="Goodstein D."/>
            <person name="Lemons D."/>
            <person name="Li W."/>
            <person name="Lyons J.B."/>
            <person name="Morris A."/>
            <person name="Nichols S."/>
            <person name="Richter D.J."/>
            <person name="Salamov A."/>
            <person name="Bork P."/>
            <person name="Lim W.A."/>
            <person name="Manning G."/>
            <person name="Miller W.T."/>
            <person name="McGinnis W."/>
            <person name="Shapiro H."/>
            <person name="Tjian R."/>
            <person name="Grigoriev I.V."/>
            <person name="Rokhsar D."/>
        </authorList>
    </citation>
    <scope>NUCLEOTIDE SEQUENCE [LARGE SCALE GENOMIC DNA]</scope>
    <source>
        <strain evidence="1">MX1</strain>
    </source>
</reference>
<dbReference type="KEGG" id="mbr:MONBRDRAFT_27856"/>